<organism evidence="4 5">
    <name type="scientific">Lentinus tigrinus ALCF2SS1-6</name>
    <dbReference type="NCBI Taxonomy" id="1328759"/>
    <lineage>
        <taxon>Eukaryota</taxon>
        <taxon>Fungi</taxon>
        <taxon>Dikarya</taxon>
        <taxon>Basidiomycota</taxon>
        <taxon>Agaricomycotina</taxon>
        <taxon>Agaricomycetes</taxon>
        <taxon>Polyporales</taxon>
        <taxon>Polyporaceae</taxon>
        <taxon>Lentinus</taxon>
    </lineage>
</organism>
<evidence type="ECO:0000313" key="5">
    <source>
        <dbReference type="Proteomes" id="UP000313359"/>
    </source>
</evidence>
<reference evidence="4" key="1">
    <citation type="journal article" date="2018" name="Genome Biol. Evol.">
        <title>Genomics and development of Lentinus tigrinus, a white-rot wood-decaying mushroom with dimorphic fruiting bodies.</title>
        <authorList>
            <person name="Wu B."/>
            <person name="Xu Z."/>
            <person name="Knudson A."/>
            <person name="Carlson A."/>
            <person name="Chen N."/>
            <person name="Kovaka S."/>
            <person name="LaButti K."/>
            <person name="Lipzen A."/>
            <person name="Pennachio C."/>
            <person name="Riley R."/>
            <person name="Schakwitz W."/>
            <person name="Umezawa K."/>
            <person name="Ohm R.A."/>
            <person name="Grigoriev I.V."/>
            <person name="Nagy L.G."/>
            <person name="Gibbons J."/>
            <person name="Hibbett D."/>
        </authorList>
    </citation>
    <scope>NUCLEOTIDE SEQUENCE [LARGE SCALE GENOMIC DNA]</scope>
    <source>
        <strain evidence="4">ALCF2SS1-6</strain>
    </source>
</reference>
<dbReference type="PANTHER" id="PTHR33365:SF11">
    <property type="entry name" value="TAT PATHWAY SIGNAL SEQUENCE"/>
    <property type="match status" value="1"/>
</dbReference>
<proteinExistence type="inferred from homology"/>
<dbReference type="GO" id="GO:0043386">
    <property type="term" value="P:mycotoxin biosynthetic process"/>
    <property type="evidence" value="ECO:0007669"/>
    <property type="project" value="InterPro"/>
</dbReference>
<dbReference type="InterPro" id="IPR021765">
    <property type="entry name" value="UstYa-like"/>
</dbReference>
<dbReference type="EMBL" id="ML122304">
    <property type="protein sequence ID" value="RPD54583.1"/>
    <property type="molecule type" value="Genomic_DNA"/>
</dbReference>
<accession>A0A5C2RSJ3</accession>
<protein>
    <submittedName>
        <fullName evidence="4">Uncharacterized protein</fullName>
    </submittedName>
</protein>
<evidence type="ECO:0000256" key="1">
    <source>
        <dbReference type="ARBA" id="ARBA00004685"/>
    </source>
</evidence>
<name>A0A5C2RSJ3_9APHY</name>
<comment type="similarity">
    <text evidence="3">Belongs to the ustYa family.</text>
</comment>
<evidence type="ECO:0000256" key="3">
    <source>
        <dbReference type="ARBA" id="ARBA00035112"/>
    </source>
</evidence>
<dbReference type="OrthoDB" id="3687641at2759"/>
<gene>
    <name evidence="4" type="ORF">L227DRAFT_534475</name>
</gene>
<keyword evidence="5" id="KW-1185">Reference proteome</keyword>
<evidence type="ECO:0000256" key="2">
    <source>
        <dbReference type="ARBA" id="ARBA00023002"/>
    </source>
</evidence>
<sequence length="185" mass="20712">MGIVGGVRKQLQKRAPPLSSYTWIEDDVPEYLPFPGGPTWITQSIEESVRYSISQPESFREWLSTATTGSGGTVHYGPNHRLGIPAFAHEFHCLRALRVLLDDDGVPEGHELSHSEHCLSYLREHTLCAADGTLEPGDSFSRNYTAQMVIREQRCIAVDPYAEAMISVEREWTEFQSMNAIVTSS</sequence>
<dbReference type="Pfam" id="PF11807">
    <property type="entry name" value="UstYa"/>
    <property type="match status" value="1"/>
</dbReference>
<dbReference type="AlphaFoldDB" id="A0A5C2RSJ3"/>
<dbReference type="PANTHER" id="PTHR33365">
    <property type="entry name" value="YALI0B05434P"/>
    <property type="match status" value="1"/>
</dbReference>
<dbReference type="GO" id="GO:0016491">
    <property type="term" value="F:oxidoreductase activity"/>
    <property type="evidence" value="ECO:0007669"/>
    <property type="project" value="UniProtKB-KW"/>
</dbReference>
<dbReference type="STRING" id="1328759.A0A5C2RSJ3"/>
<dbReference type="Proteomes" id="UP000313359">
    <property type="component" value="Unassembled WGS sequence"/>
</dbReference>
<comment type="pathway">
    <text evidence="1">Mycotoxin biosynthesis.</text>
</comment>
<keyword evidence="2" id="KW-0560">Oxidoreductase</keyword>
<evidence type="ECO:0000313" key="4">
    <source>
        <dbReference type="EMBL" id="RPD54583.1"/>
    </source>
</evidence>